<evidence type="ECO:0000313" key="1">
    <source>
        <dbReference type="EMBL" id="KAG5565575.1"/>
    </source>
</evidence>
<comment type="caution">
    <text evidence="1">The sequence shown here is derived from an EMBL/GenBank/DDBJ whole genome shotgun (WGS) entry which is preliminary data.</text>
</comment>
<dbReference type="AlphaFoldDB" id="A0AAV6LLI9"/>
<organism evidence="1 2">
    <name type="scientific">Rhododendron griersonianum</name>
    <dbReference type="NCBI Taxonomy" id="479676"/>
    <lineage>
        <taxon>Eukaryota</taxon>
        <taxon>Viridiplantae</taxon>
        <taxon>Streptophyta</taxon>
        <taxon>Embryophyta</taxon>
        <taxon>Tracheophyta</taxon>
        <taxon>Spermatophyta</taxon>
        <taxon>Magnoliopsida</taxon>
        <taxon>eudicotyledons</taxon>
        <taxon>Gunneridae</taxon>
        <taxon>Pentapetalae</taxon>
        <taxon>asterids</taxon>
        <taxon>Ericales</taxon>
        <taxon>Ericaceae</taxon>
        <taxon>Ericoideae</taxon>
        <taxon>Rhodoreae</taxon>
        <taxon>Rhododendron</taxon>
    </lineage>
</organism>
<evidence type="ECO:0000313" key="2">
    <source>
        <dbReference type="Proteomes" id="UP000823749"/>
    </source>
</evidence>
<protein>
    <submittedName>
        <fullName evidence="1">Uncharacterized protein</fullName>
    </submittedName>
</protein>
<keyword evidence="2" id="KW-1185">Reference proteome</keyword>
<sequence>MRFYIPMIESEDILEKDDGGIQEITERERAVSCLTVVVERDEAGATACEDGGEEAAAACEDGDEDETCTGEARRMSELRTRRRVRTGMKMEAVLERPRPGG</sequence>
<dbReference type="Proteomes" id="UP000823749">
    <property type="component" value="Chromosome 1"/>
</dbReference>
<gene>
    <name evidence="1" type="ORF">RHGRI_001476</name>
</gene>
<proteinExistence type="predicted"/>
<reference evidence="1" key="1">
    <citation type="submission" date="2020-08" db="EMBL/GenBank/DDBJ databases">
        <title>Plant Genome Project.</title>
        <authorList>
            <person name="Zhang R.-G."/>
        </authorList>
    </citation>
    <scope>NUCLEOTIDE SEQUENCE</scope>
    <source>
        <strain evidence="1">WSP0</strain>
        <tissue evidence="1">Leaf</tissue>
    </source>
</reference>
<accession>A0AAV6LLI9</accession>
<name>A0AAV6LLI9_9ERIC</name>
<dbReference type="EMBL" id="JACTNZ010000001">
    <property type="protein sequence ID" value="KAG5565575.1"/>
    <property type="molecule type" value="Genomic_DNA"/>
</dbReference>